<dbReference type="EMBL" id="JACCBI010000001">
    <property type="protein sequence ID" value="NYD67790.1"/>
    <property type="molecule type" value="Genomic_DNA"/>
</dbReference>
<accession>A0A4V1R2R0</accession>
<keyword evidence="1" id="KW-0812">Transmembrane</keyword>
<dbReference type="EMBL" id="SDPM01000001">
    <property type="protein sequence ID" value="RXZ88026.1"/>
    <property type="molecule type" value="Genomic_DNA"/>
</dbReference>
<feature type="transmembrane region" description="Helical" evidence="1">
    <location>
        <begin position="12"/>
        <end position="33"/>
    </location>
</feature>
<dbReference type="RefSeq" id="WP_129172289.1">
    <property type="nucleotide sequence ID" value="NZ_JACCBI010000001.1"/>
</dbReference>
<sequence>MTPRETIPAHRRFLTVVIAVILVVGASCALLLAHANSGEHHPVAAVSSELVADPVVATGDTPLPFSETAALCLTLGAACALAVLLVLLVMRRHPARALGELLAASSVSLLPSRRPPRSTVVFSALCILRV</sequence>
<dbReference type="PROSITE" id="PS51257">
    <property type="entry name" value="PROKAR_LIPOPROTEIN"/>
    <property type="match status" value="1"/>
</dbReference>
<evidence type="ECO:0000313" key="2">
    <source>
        <dbReference type="EMBL" id="NYD67790.1"/>
    </source>
</evidence>
<name>A0A4V1R2R0_9MICO</name>
<dbReference type="AlphaFoldDB" id="A0A4V1R2R0"/>
<evidence type="ECO:0000313" key="5">
    <source>
        <dbReference type="Proteomes" id="UP000581087"/>
    </source>
</evidence>
<gene>
    <name evidence="2" type="ORF">BJ972_002309</name>
    <name evidence="3" type="ORF">ESP50_02220</name>
</gene>
<comment type="caution">
    <text evidence="3">The sequence shown here is derived from an EMBL/GenBank/DDBJ whole genome shotgun (WGS) entry which is preliminary data.</text>
</comment>
<protein>
    <submittedName>
        <fullName evidence="2">Multisubunit Na+/H+ antiporter MnhB subunit</fullName>
    </submittedName>
</protein>
<keyword evidence="1" id="KW-1133">Transmembrane helix</keyword>
<proteinExistence type="predicted"/>
<organism evidence="3 4">
    <name type="scientific">Agromyces atrinae</name>
    <dbReference type="NCBI Taxonomy" id="592376"/>
    <lineage>
        <taxon>Bacteria</taxon>
        <taxon>Bacillati</taxon>
        <taxon>Actinomycetota</taxon>
        <taxon>Actinomycetes</taxon>
        <taxon>Micrococcales</taxon>
        <taxon>Microbacteriaceae</taxon>
        <taxon>Agromyces</taxon>
    </lineage>
</organism>
<reference evidence="3 4" key="1">
    <citation type="submission" date="2019-01" db="EMBL/GenBank/DDBJ databases">
        <title>Agromyces.</title>
        <authorList>
            <person name="Li J."/>
        </authorList>
    </citation>
    <scope>NUCLEOTIDE SEQUENCE [LARGE SCALE GENOMIC DNA]</scope>
    <source>
        <strain evidence="3 4">DSM 23870</strain>
    </source>
</reference>
<feature type="transmembrane region" description="Helical" evidence="1">
    <location>
        <begin position="68"/>
        <end position="90"/>
    </location>
</feature>
<dbReference type="Proteomes" id="UP000292686">
    <property type="component" value="Unassembled WGS sequence"/>
</dbReference>
<evidence type="ECO:0000256" key="1">
    <source>
        <dbReference type="SAM" id="Phobius"/>
    </source>
</evidence>
<keyword evidence="4" id="KW-1185">Reference proteome</keyword>
<keyword evidence="1" id="KW-0472">Membrane</keyword>
<evidence type="ECO:0000313" key="3">
    <source>
        <dbReference type="EMBL" id="RXZ88026.1"/>
    </source>
</evidence>
<evidence type="ECO:0000313" key="4">
    <source>
        <dbReference type="Proteomes" id="UP000292686"/>
    </source>
</evidence>
<reference evidence="2 5" key="2">
    <citation type="submission" date="2020-07" db="EMBL/GenBank/DDBJ databases">
        <title>Sequencing the genomes of 1000 actinobacteria strains.</title>
        <authorList>
            <person name="Klenk H.-P."/>
        </authorList>
    </citation>
    <scope>NUCLEOTIDE SEQUENCE [LARGE SCALE GENOMIC DNA]</scope>
    <source>
        <strain evidence="2 5">DSM 23870</strain>
    </source>
</reference>
<dbReference type="Proteomes" id="UP000581087">
    <property type="component" value="Unassembled WGS sequence"/>
</dbReference>